<accession>A0A7G6U647</accession>
<evidence type="ECO:0000313" key="8">
    <source>
        <dbReference type="Proteomes" id="UP000515291"/>
    </source>
</evidence>
<dbReference type="PRINTS" id="PR00039">
    <property type="entry name" value="HTHLYSR"/>
</dbReference>
<dbReference type="Pfam" id="PF00126">
    <property type="entry name" value="HTH_1"/>
    <property type="match status" value="1"/>
</dbReference>
<dbReference type="RefSeq" id="WP_184513164.1">
    <property type="nucleotide sequence ID" value="NZ_CP050292.1"/>
</dbReference>
<dbReference type="SUPFAM" id="SSF53850">
    <property type="entry name" value="Periplasmic binding protein-like II"/>
    <property type="match status" value="1"/>
</dbReference>
<dbReference type="Proteomes" id="UP000515291">
    <property type="component" value="Chromosome"/>
</dbReference>
<dbReference type="PANTHER" id="PTHR30126">
    <property type="entry name" value="HTH-TYPE TRANSCRIPTIONAL REGULATOR"/>
    <property type="match status" value="1"/>
</dbReference>
<evidence type="ECO:0000256" key="4">
    <source>
        <dbReference type="ARBA" id="ARBA00023125"/>
    </source>
</evidence>
<dbReference type="EMBL" id="CP050292">
    <property type="protein sequence ID" value="QND74479.1"/>
    <property type="molecule type" value="Genomic_DNA"/>
</dbReference>
<proteinExistence type="inferred from homology"/>
<gene>
    <name evidence="7" type="ORF">HB776_27205</name>
</gene>
<organism evidence="7 8">
    <name type="scientific">Tardiphaga robiniae</name>
    <dbReference type="NCBI Taxonomy" id="943830"/>
    <lineage>
        <taxon>Bacteria</taxon>
        <taxon>Pseudomonadati</taxon>
        <taxon>Pseudomonadota</taxon>
        <taxon>Alphaproteobacteria</taxon>
        <taxon>Hyphomicrobiales</taxon>
        <taxon>Nitrobacteraceae</taxon>
        <taxon>Tardiphaga</taxon>
    </lineage>
</organism>
<protein>
    <submittedName>
        <fullName evidence="7">LysR family transcriptional regulator</fullName>
    </submittedName>
</protein>
<dbReference type="Gene3D" id="3.40.190.290">
    <property type="match status" value="1"/>
</dbReference>
<dbReference type="Pfam" id="PF03466">
    <property type="entry name" value="LysR_substrate"/>
    <property type="match status" value="1"/>
</dbReference>
<dbReference type="GO" id="GO:0003700">
    <property type="term" value="F:DNA-binding transcription factor activity"/>
    <property type="evidence" value="ECO:0007669"/>
    <property type="project" value="InterPro"/>
</dbReference>
<dbReference type="PANTHER" id="PTHR30126:SF39">
    <property type="entry name" value="HTH-TYPE TRANSCRIPTIONAL REGULATOR CYSL"/>
    <property type="match status" value="1"/>
</dbReference>
<evidence type="ECO:0000313" key="7">
    <source>
        <dbReference type="EMBL" id="QND74479.1"/>
    </source>
</evidence>
<dbReference type="KEGG" id="trb:HB776_27205"/>
<evidence type="ECO:0000256" key="3">
    <source>
        <dbReference type="ARBA" id="ARBA00023015"/>
    </source>
</evidence>
<keyword evidence="4" id="KW-0238">DNA-binding</keyword>
<evidence type="ECO:0000256" key="5">
    <source>
        <dbReference type="ARBA" id="ARBA00023163"/>
    </source>
</evidence>
<dbReference type="InterPro" id="IPR005119">
    <property type="entry name" value="LysR_subst-bd"/>
</dbReference>
<dbReference type="InterPro" id="IPR036390">
    <property type="entry name" value="WH_DNA-bd_sf"/>
</dbReference>
<name>A0A7G6U647_9BRAD</name>
<evidence type="ECO:0000256" key="2">
    <source>
        <dbReference type="ARBA" id="ARBA00009437"/>
    </source>
</evidence>
<dbReference type="Gene3D" id="1.10.10.10">
    <property type="entry name" value="Winged helix-like DNA-binding domain superfamily/Winged helix DNA-binding domain"/>
    <property type="match status" value="1"/>
</dbReference>
<dbReference type="InterPro" id="IPR000847">
    <property type="entry name" value="LysR_HTH_N"/>
</dbReference>
<evidence type="ECO:0000259" key="6">
    <source>
        <dbReference type="PROSITE" id="PS50931"/>
    </source>
</evidence>
<comment type="function">
    <text evidence="1">NodD regulates the expression of the nodABCFE genes which encode other nodulation proteins. NodD is also a negative regulator of its own expression. Binds flavonoids as inducers.</text>
</comment>
<dbReference type="AlphaFoldDB" id="A0A7G6U647"/>
<dbReference type="SUPFAM" id="SSF46785">
    <property type="entry name" value="Winged helix' DNA-binding domain"/>
    <property type="match status" value="1"/>
</dbReference>
<dbReference type="InterPro" id="IPR036388">
    <property type="entry name" value="WH-like_DNA-bd_sf"/>
</dbReference>
<sequence length="298" mass="31975">MTLEQLRIFVAVAEHEHMTRAAESLHLTQSATSAAIAALEARYATQLFHRVGRRIELTEIGRAFLIEARAVLARAAAATTVLTDMAGMTRGSLALAASQTVGNYFLPPVMAHYRQRFPGIDLSLRIGNTEQVADWVRDGEVDFGIVEGAVDDPALATQPVGDDELVLVVGRSHPWAKQHTVVPGRFAETNWVLREAGSGTRAIAQSVLGQSGSSPDDIRIAMELPSNEAVCAAVVAGAGASIMSRLVATALIGNGDLIAIKASLPTRRFVQLRHKERYVTQAAREMSEMIAADQAART</sequence>
<dbReference type="PROSITE" id="PS50931">
    <property type="entry name" value="HTH_LYSR"/>
    <property type="match status" value="1"/>
</dbReference>
<comment type="similarity">
    <text evidence="2">Belongs to the LysR transcriptional regulatory family.</text>
</comment>
<keyword evidence="3" id="KW-0805">Transcription regulation</keyword>
<feature type="domain" description="HTH lysR-type" evidence="6">
    <location>
        <begin position="1"/>
        <end position="58"/>
    </location>
</feature>
<keyword evidence="5" id="KW-0804">Transcription</keyword>
<dbReference type="GO" id="GO:0000976">
    <property type="term" value="F:transcription cis-regulatory region binding"/>
    <property type="evidence" value="ECO:0007669"/>
    <property type="project" value="TreeGrafter"/>
</dbReference>
<reference evidence="8" key="1">
    <citation type="journal article" date="2020" name="Mol. Plant Microbe">
        <title>Rhizobial microsymbionts of the narrowly endemic Oxytropis species growing in Kamchatka are characterized by significant genetic diversity and possess a set of genes that are associated with T3SS and T6SS secretion systems and can affect the development of symbiosis.</title>
        <authorList>
            <person name="Safronova V."/>
            <person name="Guro P."/>
            <person name="Sazanova A."/>
            <person name="Kuznetsova I."/>
            <person name="Belimov A."/>
            <person name="Yakubov V."/>
            <person name="Chirak E."/>
            <person name="Afonin A."/>
            <person name="Gogolev Y."/>
            <person name="Andronov E."/>
            <person name="Tikhonovich I."/>
        </authorList>
    </citation>
    <scope>NUCLEOTIDE SEQUENCE [LARGE SCALE GENOMIC DNA]</scope>
    <source>
        <strain evidence="8">581</strain>
    </source>
</reference>
<dbReference type="FunFam" id="1.10.10.10:FF:000001">
    <property type="entry name" value="LysR family transcriptional regulator"/>
    <property type="match status" value="1"/>
</dbReference>
<evidence type="ECO:0000256" key="1">
    <source>
        <dbReference type="ARBA" id="ARBA00003502"/>
    </source>
</evidence>